<comment type="similarity">
    <text evidence="3">Belongs to the trans-sulfuration enzymes family.</text>
</comment>
<proteinExistence type="inferred from homology"/>
<evidence type="ECO:0000256" key="3">
    <source>
        <dbReference type="RuleBase" id="RU362118"/>
    </source>
</evidence>
<dbReference type="GO" id="GO:0019346">
    <property type="term" value="P:transsulfuration"/>
    <property type="evidence" value="ECO:0007669"/>
    <property type="project" value="InterPro"/>
</dbReference>
<dbReference type="PANTHER" id="PTHR11808">
    <property type="entry name" value="TRANS-SULFURATION ENZYME FAMILY MEMBER"/>
    <property type="match status" value="1"/>
</dbReference>
<evidence type="ECO:0000256" key="2">
    <source>
        <dbReference type="ARBA" id="ARBA00022898"/>
    </source>
</evidence>
<dbReference type="InterPro" id="IPR000277">
    <property type="entry name" value="Cys/Met-Metab_PyrdxlP-dep_enz"/>
</dbReference>
<dbReference type="SUPFAM" id="SSF53383">
    <property type="entry name" value="PLP-dependent transferases"/>
    <property type="match status" value="1"/>
</dbReference>
<sequence length="119" mass="13405">MREQGFKVIYPGLPNDPQHSLLKQMANEGYSFAGILYVEMEIVERANKLMHLLQNCTQFGLMAMSLGYYETHMSCSGSNTSSEISPEERKKVGLSPGLEKMPIGYRGHSKLSFRVSLTR</sequence>
<name>W1P2C8_AMBTC</name>
<dbReference type="eggNOG" id="KOG0053">
    <property type="taxonomic scope" value="Eukaryota"/>
</dbReference>
<keyword evidence="5" id="KW-1185">Reference proteome</keyword>
<dbReference type="OMA" id="YETHMSC"/>
<dbReference type="Gramene" id="ERN01789">
    <property type="protein sequence ID" value="ERN01789"/>
    <property type="gene ID" value="AMTR_s00224p00027830"/>
</dbReference>
<comment type="cofactor">
    <cofactor evidence="1 3">
        <name>pyridoxal 5'-phosphate</name>
        <dbReference type="ChEBI" id="CHEBI:597326"/>
    </cofactor>
</comment>
<dbReference type="PANTHER" id="PTHR11808:SF80">
    <property type="entry name" value="CYSTATHIONINE GAMMA-LYASE"/>
    <property type="match status" value="1"/>
</dbReference>
<dbReference type="GO" id="GO:0030170">
    <property type="term" value="F:pyridoxal phosphate binding"/>
    <property type="evidence" value="ECO:0007669"/>
    <property type="project" value="InterPro"/>
</dbReference>
<evidence type="ECO:0000256" key="1">
    <source>
        <dbReference type="ARBA" id="ARBA00001933"/>
    </source>
</evidence>
<evidence type="ECO:0000313" key="5">
    <source>
        <dbReference type="Proteomes" id="UP000017836"/>
    </source>
</evidence>
<dbReference type="Proteomes" id="UP000017836">
    <property type="component" value="Unassembled WGS sequence"/>
</dbReference>
<evidence type="ECO:0000313" key="4">
    <source>
        <dbReference type="EMBL" id="ERN01789.1"/>
    </source>
</evidence>
<dbReference type="Gene3D" id="3.90.1150.10">
    <property type="entry name" value="Aspartate Aminotransferase, domain 1"/>
    <property type="match status" value="1"/>
</dbReference>
<reference evidence="5" key="1">
    <citation type="journal article" date="2013" name="Science">
        <title>The Amborella genome and the evolution of flowering plants.</title>
        <authorList>
            <consortium name="Amborella Genome Project"/>
        </authorList>
    </citation>
    <scope>NUCLEOTIDE SEQUENCE [LARGE SCALE GENOMIC DNA]</scope>
</reference>
<protein>
    <submittedName>
        <fullName evidence="4">Uncharacterized protein</fullName>
    </submittedName>
</protein>
<accession>W1P2C8</accession>
<gene>
    <name evidence="4" type="ORF">AMTR_s00224p00027830</name>
</gene>
<dbReference type="InterPro" id="IPR015422">
    <property type="entry name" value="PyrdxlP-dep_Trfase_small"/>
</dbReference>
<dbReference type="Pfam" id="PF01053">
    <property type="entry name" value="Cys_Met_Meta_PP"/>
    <property type="match status" value="1"/>
</dbReference>
<keyword evidence="2 3" id="KW-0663">Pyridoxal phosphate</keyword>
<dbReference type="HOGENOM" id="CLU_2064678_0_0_1"/>
<dbReference type="EMBL" id="KI394723">
    <property type="protein sequence ID" value="ERN01789.1"/>
    <property type="molecule type" value="Genomic_DNA"/>
</dbReference>
<dbReference type="InterPro" id="IPR015424">
    <property type="entry name" value="PyrdxlP-dep_Trfase"/>
</dbReference>
<dbReference type="STRING" id="13333.W1P2C8"/>
<dbReference type="AlphaFoldDB" id="W1P2C8"/>
<organism evidence="4 5">
    <name type="scientific">Amborella trichopoda</name>
    <dbReference type="NCBI Taxonomy" id="13333"/>
    <lineage>
        <taxon>Eukaryota</taxon>
        <taxon>Viridiplantae</taxon>
        <taxon>Streptophyta</taxon>
        <taxon>Embryophyta</taxon>
        <taxon>Tracheophyta</taxon>
        <taxon>Spermatophyta</taxon>
        <taxon>Magnoliopsida</taxon>
        <taxon>Amborellales</taxon>
        <taxon>Amborellaceae</taxon>
        <taxon>Amborella</taxon>
    </lineage>
</organism>